<dbReference type="EMBL" id="JACHHI010000006">
    <property type="protein sequence ID" value="MBB6478215.1"/>
    <property type="molecule type" value="Genomic_DNA"/>
</dbReference>
<dbReference type="RefSeq" id="WP_159822510.1">
    <property type="nucleotide sequence ID" value="NZ_CABWNB010000002.1"/>
</dbReference>
<reference evidence="2 3" key="1">
    <citation type="submission" date="2020-08" db="EMBL/GenBank/DDBJ databases">
        <title>Genomic Encyclopedia of Type Strains, Phase IV (KMG-IV): sequencing the most valuable type-strain genomes for metagenomic binning, comparative biology and taxonomic classification.</title>
        <authorList>
            <person name="Goeker M."/>
        </authorList>
    </citation>
    <scope>NUCLEOTIDE SEQUENCE [LARGE SCALE GENOMIC DNA]</scope>
    <source>
        <strain evidence="2 3">DSM 21255</strain>
    </source>
</reference>
<proteinExistence type="predicted"/>
<protein>
    <submittedName>
        <fullName evidence="2">Uncharacterized protein</fullName>
    </submittedName>
</protein>
<dbReference type="OrthoDB" id="1665274at2"/>
<keyword evidence="3" id="KW-1185">Reference proteome</keyword>
<evidence type="ECO:0000256" key="1">
    <source>
        <dbReference type="SAM" id="Phobius"/>
    </source>
</evidence>
<accession>A0A841R2V0</accession>
<dbReference type="AlphaFoldDB" id="A0A841R2V0"/>
<keyword evidence="1" id="KW-1133">Transmembrane helix</keyword>
<sequence length="198" mass="22407">MWGYYLLNVIIAVLVIIAVVQLLAALHAARQGDAKWKVFFPGARRGERKGYRRAVPQPPLVVTKVTPTEVTFTIEAALRNIGRQQGTVMDCFPRAYLPREQYPSLRVDACLSRADEPRDDGYWEAYLVPRKKDALLTIVVTLRSLEGPIATAIGDLGEFPIDVLYYVYGRSDARYERTRFLVSGTHLRQALLQEKGVR</sequence>
<keyword evidence="1" id="KW-0812">Transmembrane</keyword>
<evidence type="ECO:0000313" key="2">
    <source>
        <dbReference type="EMBL" id="MBB6478215.1"/>
    </source>
</evidence>
<dbReference type="GeneID" id="93486540"/>
<evidence type="ECO:0000313" key="3">
    <source>
        <dbReference type="Proteomes" id="UP000591941"/>
    </source>
</evidence>
<gene>
    <name evidence="2" type="ORF">HNR45_001285</name>
</gene>
<feature type="transmembrane region" description="Helical" evidence="1">
    <location>
        <begin position="6"/>
        <end position="29"/>
    </location>
</feature>
<comment type="caution">
    <text evidence="2">The sequence shown here is derived from an EMBL/GenBank/DDBJ whole genome shotgun (WGS) entry which is preliminary data.</text>
</comment>
<dbReference type="Proteomes" id="UP000591941">
    <property type="component" value="Unassembled WGS sequence"/>
</dbReference>
<organism evidence="2 3">
    <name type="scientific">Negativicoccus succinicivorans</name>
    <dbReference type="NCBI Taxonomy" id="620903"/>
    <lineage>
        <taxon>Bacteria</taxon>
        <taxon>Bacillati</taxon>
        <taxon>Bacillota</taxon>
        <taxon>Negativicutes</taxon>
        <taxon>Veillonellales</taxon>
        <taxon>Veillonellaceae</taxon>
        <taxon>Negativicoccus</taxon>
    </lineage>
</organism>
<name>A0A841R2V0_9FIRM</name>
<keyword evidence="1" id="KW-0472">Membrane</keyword>